<keyword evidence="2" id="KW-1185">Reference proteome</keyword>
<sequence length="79" mass="9620">MNNSDPDIHLDIEDIAEYIATASQKIVDEMKKQGENRLDFDEAVQVMKDESLIEQQKYQEDFHERRTQIKRKFNRHRRR</sequence>
<evidence type="ECO:0000313" key="2">
    <source>
        <dbReference type="Proteomes" id="UP001483337"/>
    </source>
</evidence>
<gene>
    <name evidence="1" type="ORF">WJM97_14920</name>
</gene>
<accession>A0ABZ2UT15</accession>
<protein>
    <submittedName>
        <fullName evidence="1">Uncharacterized protein</fullName>
    </submittedName>
</protein>
<dbReference type="EMBL" id="CP150886">
    <property type="protein sequence ID" value="WZB86680.1"/>
    <property type="molecule type" value="Genomic_DNA"/>
</dbReference>
<proteinExistence type="predicted"/>
<reference evidence="1 2" key="1">
    <citation type="submission" date="2024-04" db="EMBL/GenBank/DDBJ databases">
        <title>Okeanomitos corallinicola gen. &amp; sp. nov. (Nostocales, Cyanobacteria), a new toxic marine heterocyst-forming cyanobacterium from a coral reef.</title>
        <authorList>
            <person name="Li H."/>
            <person name="Li R."/>
            <person name="Kang J."/>
            <person name="Hii K.S."/>
            <person name="Mohamed H.F."/>
            <person name="Xu X."/>
            <person name="Luo Z."/>
        </authorList>
    </citation>
    <scope>NUCLEOTIDE SEQUENCE [LARGE SCALE GENOMIC DNA]</scope>
    <source>
        <strain evidence="1 2">TIOX110</strain>
    </source>
</reference>
<dbReference type="Proteomes" id="UP001483337">
    <property type="component" value="Chromosome"/>
</dbReference>
<name>A0ABZ2UT15_9CYAN</name>
<dbReference type="RefSeq" id="WP_353929594.1">
    <property type="nucleotide sequence ID" value="NZ_CP150886.1"/>
</dbReference>
<organism evidence="1 2">
    <name type="scientific">Okeanomitos corallinicola TIOX110</name>
    <dbReference type="NCBI Taxonomy" id="3133117"/>
    <lineage>
        <taxon>Bacteria</taxon>
        <taxon>Bacillati</taxon>
        <taxon>Cyanobacteriota</taxon>
        <taxon>Cyanophyceae</taxon>
        <taxon>Nostocales</taxon>
        <taxon>Aphanizomenonaceae</taxon>
        <taxon>Okeanomitos</taxon>
    </lineage>
</organism>
<evidence type="ECO:0000313" key="1">
    <source>
        <dbReference type="EMBL" id="WZB86680.1"/>
    </source>
</evidence>